<keyword evidence="5" id="KW-1185">Reference proteome</keyword>
<feature type="repeat" description="ANK" evidence="3">
    <location>
        <begin position="842"/>
        <end position="871"/>
    </location>
</feature>
<comment type="caution">
    <text evidence="4">The sequence shown here is derived from an EMBL/GenBank/DDBJ whole genome shotgun (WGS) entry which is preliminary data.</text>
</comment>
<name>A0A8S3QY81_MYTED</name>
<feature type="repeat" description="ANK" evidence="3">
    <location>
        <begin position="557"/>
        <end position="589"/>
    </location>
</feature>
<gene>
    <name evidence="4" type="ORF">MEDL_14267</name>
</gene>
<dbReference type="InterPro" id="IPR002110">
    <property type="entry name" value="Ankyrin_rpt"/>
</dbReference>
<dbReference type="Gene3D" id="1.25.40.20">
    <property type="entry name" value="Ankyrin repeat-containing domain"/>
    <property type="match status" value="7"/>
</dbReference>
<dbReference type="Pfam" id="PF13637">
    <property type="entry name" value="Ank_4"/>
    <property type="match status" value="1"/>
</dbReference>
<dbReference type="PROSITE" id="PS50297">
    <property type="entry name" value="ANK_REP_REGION"/>
    <property type="match status" value="11"/>
</dbReference>
<feature type="repeat" description="ANK" evidence="3">
    <location>
        <begin position="91"/>
        <end position="123"/>
    </location>
</feature>
<dbReference type="SUPFAM" id="SSF48403">
    <property type="entry name" value="Ankyrin repeat"/>
    <property type="match status" value="4"/>
</dbReference>
<dbReference type="PRINTS" id="PR01415">
    <property type="entry name" value="ANKYRIN"/>
</dbReference>
<reference evidence="4" key="1">
    <citation type="submission" date="2021-03" db="EMBL/GenBank/DDBJ databases">
        <authorList>
            <person name="Bekaert M."/>
        </authorList>
    </citation>
    <scope>NUCLEOTIDE SEQUENCE</scope>
</reference>
<keyword evidence="2 3" id="KW-0040">ANK repeat</keyword>
<protein>
    <submittedName>
        <fullName evidence="4">Uncharacterized protein</fullName>
    </submittedName>
</protein>
<dbReference type="Pfam" id="PF12796">
    <property type="entry name" value="Ank_2"/>
    <property type="match status" value="6"/>
</dbReference>
<evidence type="ECO:0000256" key="1">
    <source>
        <dbReference type="ARBA" id="ARBA00022737"/>
    </source>
</evidence>
<evidence type="ECO:0000256" key="3">
    <source>
        <dbReference type="PROSITE-ProRule" id="PRU00023"/>
    </source>
</evidence>
<dbReference type="Proteomes" id="UP000683360">
    <property type="component" value="Unassembled WGS sequence"/>
</dbReference>
<feature type="repeat" description="ANK" evidence="3">
    <location>
        <begin position="58"/>
        <end position="90"/>
    </location>
</feature>
<dbReference type="AlphaFoldDB" id="A0A8S3QY81"/>
<evidence type="ECO:0000313" key="5">
    <source>
        <dbReference type="Proteomes" id="UP000683360"/>
    </source>
</evidence>
<dbReference type="InterPro" id="IPR036770">
    <property type="entry name" value="Ankyrin_rpt-contain_sf"/>
</dbReference>
<feature type="repeat" description="ANK" evidence="3">
    <location>
        <begin position="411"/>
        <end position="443"/>
    </location>
</feature>
<proteinExistence type="predicted"/>
<dbReference type="InterPro" id="IPR051165">
    <property type="entry name" value="Multifunctional_ANK_Repeat"/>
</dbReference>
<feature type="repeat" description="ANK" evidence="3">
    <location>
        <begin position="780"/>
        <end position="812"/>
    </location>
</feature>
<dbReference type="EMBL" id="CAJPWZ010000722">
    <property type="protein sequence ID" value="CAG2199669.1"/>
    <property type="molecule type" value="Genomic_DNA"/>
</dbReference>
<organism evidence="4 5">
    <name type="scientific">Mytilus edulis</name>
    <name type="common">Blue mussel</name>
    <dbReference type="NCBI Taxonomy" id="6550"/>
    <lineage>
        <taxon>Eukaryota</taxon>
        <taxon>Metazoa</taxon>
        <taxon>Spiralia</taxon>
        <taxon>Lophotrochozoa</taxon>
        <taxon>Mollusca</taxon>
        <taxon>Bivalvia</taxon>
        <taxon>Autobranchia</taxon>
        <taxon>Pteriomorphia</taxon>
        <taxon>Mytilida</taxon>
        <taxon>Mytiloidea</taxon>
        <taxon>Mytilidae</taxon>
        <taxon>Mytilinae</taxon>
        <taxon>Mytilus</taxon>
    </lineage>
</organism>
<feature type="repeat" description="ANK" evidence="3">
    <location>
        <begin position="291"/>
        <end position="323"/>
    </location>
</feature>
<feature type="repeat" description="ANK" evidence="3">
    <location>
        <begin position="225"/>
        <end position="257"/>
    </location>
</feature>
<dbReference type="SMART" id="SM00248">
    <property type="entry name" value="ANK"/>
    <property type="match status" value="18"/>
</dbReference>
<evidence type="ECO:0000313" key="4">
    <source>
        <dbReference type="EMBL" id="CAG2199669.1"/>
    </source>
</evidence>
<feature type="repeat" description="ANK" evidence="3">
    <location>
        <begin position="25"/>
        <end position="57"/>
    </location>
</feature>
<evidence type="ECO:0000256" key="2">
    <source>
        <dbReference type="ARBA" id="ARBA00023043"/>
    </source>
</evidence>
<sequence length="929" mass="104383">MSGRTHHCCEYAIREKCKVDLCNRAGESALLLASQNGHCDIVKLLLEKNANVDQCNSAGESPLYKACQKGCIDIVKLLLERNLNVDLFDNNDCSPLLQSNQKGHTDILNLLLTKNSNIDSYDNMRVTLLIKSCLKTTRCTKWKSRNCSTIVKNCADCNICFNSKDALLDRKQNEIFTILVNNTSKSAAYYVRKKFLNDLAEYPYQYTITSYKNSTSVYYALYIVAGSSPLHMACFMGWTDVVHCLLEHKANINMAKEDGTTPLSYACEVGHTEIVEILLDQNANIDQCDNDGFTPLIKSCLNNHTSTVQLLIEYKADINARTVDGTYGLFFSALNGNLEITKLLLENNADCNNCIHSKQLIIESLSGHPNETVHDKMTDFLLSLKWYTRSNNSTIQLLMQHKPDINAKALHGLNALVFSAMNGNLEIIKLLLRNGADCNICCDSKESIKGTSTNLTKKTEKQKKQHIFNFVYTLSSIVNRRRYDMAVQYKWIEFYSEGSVEYDYEEGVTYISEELLDHVLRVVTDSSPLHIACFMLRTDVVRCLLEHKANINMAKEDGTTPLSYACEVGNTDIVQILLEKNANIDICDNDGFTPLIKSCLNKNISIIQLLTKLKPDINERTVDGANGLFFSAMYGNKAIAQILLQNTADCNICTYSKERMISTFKDHAKKSFEQKKQDIFDIFRNISSRNVRQHVIKKSQYQFWTNSLDYVSIRKKAVDYVFDVVADSSPLHIACFMGRTKVVRCLLDHNANINMAKNDGTTPLSYACEVGHIDIVKINDGLSPLQIASRAGHTDIVRLLLEKNPNVDCISKAIWSSCFLNNSSIVELLVKHKPDINVQAIDGSCALFHSALNGNIEIVQLLLENNADCNICCPVGHEDIVQLLLDKGADTQICRLDEKFPLNIATDNGHESVIIMLRKHSENQHTVSS</sequence>
<accession>A0A8S3QY81</accession>
<feature type="repeat" description="ANK" evidence="3">
    <location>
        <begin position="726"/>
        <end position="758"/>
    </location>
</feature>
<keyword evidence="1" id="KW-0677">Repeat</keyword>
<feature type="repeat" description="ANK" evidence="3">
    <location>
        <begin position="258"/>
        <end position="290"/>
    </location>
</feature>
<feature type="repeat" description="ANK" evidence="3">
    <location>
        <begin position="524"/>
        <end position="556"/>
    </location>
</feature>
<dbReference type="PANTHER" id="PTHR24123:SF33">
    <property type="entry name" value="PROTEIN HOS4"/>
    <property type="match status" value="1"/>
</dbReference>
<dbReference type="PANTHER" id="PTHR24123">
    <property type="entry name" value="ANKYRIN REPEAT-CONTAINING"/>
    <property type="match status" value="1"/>
</dbReference>
<dbReference type="PROSITE" id="PS50088">
    <property type="entry name" value="ANK_REPEAT"/>
    <property type="match status" value="12"/>
</dbReference>
<dbReference type="OrthoDB" id="195446at2759"/>